<feature type="transmembrane region" description="Helical" evidence="7">
    <location>
        <begin position="95"/>
        <end position="116"/>
    </location>
</feature>
<evidence type="ECO:0000259" key="8">
    <source>
        <dbReference type="Pfam" id="PF00892"/>
    </source>
</evidence>
<feature type="domain" description="EamA" evidence="8">
    <location>
        <begin position="159"/>
        <end position="295"/>
    </location>
</feature>
<dbReference type="InterPro" id="IPR000620">
    <property type="entry name" value="EamA_dom"/>
</dbReference>
<keyword evidence="4 7" id="KW-0812">Transmembrane</keyword>
<dbReference type="Pfam" id="PF00892">
    <property type="entry name" value="EamA"/>
    <property type="match status" value="2"/>
</dbReference>
<reference evidence="9 10" key="1">
    <citation type="submission" date="2019-07" db="EMBL/GenBank/DDBJ databases">
        <authorList>
            <person name="Kim J."/>
        </authorList>
    </citation>
    <scope>NUCLEOTIDE SEQUENCE [LARGE SCALE GENOMIC DNA]</scope>
    <source>
        <strain evidence="9 10">N4</strain>
    </source>
</reference>
<name>A0A559J3F5_9BACL</name>
<dbReference type="PANTHER" id="PTHR42920:SF15">
    <property type="entry name" value="MEMBRANE PROTEIN"/>
    <property type="match status" value="1"/>
</dbReference>
<evidence type="ECO:0000256" key="7">
    <source>
        <dbReference type="SAM" id="Phobius"/>
    </source>
</evidence>
<dbReference type="GO" id="GO:0005886">
    <property type="term" value="C:plasma membrane"/>
    <property type="evidence" value="ECO:0007669"/>
    <property type="project" value="UniProtKB-SubCell"/>
</dbReference>
<evidence type="ECO:0000313" key="10">
    <source>
        <dbReference type="Proteomes" id="UP000318102"/>
    </source>
</evidence>
<evidence type="ECO:0000256" key="2">
    <source>
        <dbReference type="ARBA" id="ARBA00007362"/>
    </source>
</evidence>
<evidence type="ECO:0000256" key="1">
    <source>
        <dbReference type="ARBA" id="ARBA00004651"/>
    </source>
</evidence>
<dbReference type="SUPFAM" id="SSF103481">
    <property type="entry name" value="Multidrug resistance efflux transporter EmrE"/>
    <property type="match status" value="2"/>
</dbReference>
<evidence type="ECO:0000256" key="3">
    <source>
        <dbReference type="ARBA" id="ARBA00022475"/>
    </source>
</evidence>
<dbReference type="Gene3D" id="1.10.3730.20">
    <property type="match status" value="1"/>
</dbReference>
<evidence type="ECO:0000256" key="4">
    <source>
        <dbReference type="ARBA" id="ARBA00022692"/>
    </source>
</evidence>
<proteinExistence type="inferred from homology"/>
<comment type="similarity">
    <text evidence="2">Belongs to the EamA transporter family.</text>
</comment>
<dbReference type="RefSeq" id="WP_144991508.1">
    <property type="nucleotide sequence ID" value="NZ_VNJK01000001.1"/>
</dbReference>
<keyword evidence="5 7" id="KW-1133">Transmembrane helix</keyword>
<feature type="transmembrane region" description="Helical" evidence="7">
    <location>
        <begin position="188"/>
        <end position="211"/>
    </location>
</feature>
<dbReference type="Proteomes" id="UP000318102">
    <property type="component" value="Unassembled WGS sequence"/>
</dbReference>
<keyword evidence="10" id="KW-1185">Reference proteome</keyword>
<gene>
    <name evidence="9" type="ORF">FPZ44_15885</name>
</gene>
<organism evidence="9 10">
    <name type="scientific">Paenibacillus agilis</name>
    <dbReference type="NCBI Taxonomy" id="3020863"/>
    <lineage>
        <taxon>Bacteria</taxon>
        <taxon>Bacillati</taxon>
        <taxon>Bacillota</taxon>
        <taxon>Bacilli</taxon>
        <taxon>Bacillales</taxon>
        <taxon>Paenibacillaceae</taxon>
        <taxon>Paenibacillus</taxon>
    </lineage>
</organism>
<keyword evidence="6 7" id="KW-0472">Membrane</keyword>
<feature type="transmembrane region" description="Helical" evidence="7">
    <location>
        <begin position="123"/>
        <end position="143"/>
    </location>
</feature>
<feature type="transmembrane region" description="Helical" evidence="7">
    <location>
        <begin position="155"/>
        <end position="176"/>
    </location>
</feature>
<evidence type="ECO:0000256" key="6">
    <source>
        <dbReference type="ARBA" id="ARBA00023136"/>
    </source>
</evidence>
<feature type="transmembrane region" description="Helical" evidence="7">
    <location>
        <begin position="67"/>
        <end position="89"/>
    </location>
</feature>
<dbReference type="EMBL" id="VNJK01000001">
    <property type="protein sequence ID" value="TVX94403.1"/>
    <property type="molecule type" value="Genomic_DNA"/>
</dbReference>
<feature type="transmembrane region" description="Helical" evidence="7">
    <location>
        <begin position="255"/>
        <end position="272"/>
    </location>
</feature>
<evidence type="ECO:0000313" key="9">
    <source>
        <dbReference type="EMBL" id="TVX94403.1"/>
    </source>
</evidence>
<feature type="transmembrane region" description="Helical" evidence="7">
    <location>
        <begin position="30"/>
        <end position="55"/>
    </location>
</feature>
<dbReference type="InterPro" id="IPR051258">
    <property type="entry name" value="Diverse_Substrate_Transporter"/>
</dbReference>
<dbReference type="AlphaFoldDB" id="A0A559J3F5"/>
<feature type="transmembrane region" description="Helical" evidence="7">
    <location>
        <begin position="7"/>
        <end position="24"/>
    </location>
</feature>
<feature type="transmembrane region" description="Helical" evidence="7">
    <location>
        <begin position="278"/>
        <end position="296"/>
    </location>
</feature>
<feature type="transmembrane region" description="Helical" evidence="7">
    <location>
        <begin position="223"/>
        <end position="243"/>
    </location>
</feature>
<protein>
    <submittedName>
        <fullName evidence="9">DMT family transporter</fullName>
    </submittedName>
</protein>
<dbReference type="OrthoDB" id="9799821at2"/>
<evidence type="ECO:0000256" key="5">
    <source>
        <dbReference type="ARBA" id="ARBA00022989"/>
    </source>
</evidence>
<comment type="subcellular location">
    <subcellularLocation>
        <location evidence="1">Cell membrane</location>
        <topology evidence="1">Multi-pass membrane protein</topology>
    </subcellularLocation>
</comment>
<keyword evidence="3" id="KW-1003">Cell membrane</keyword>
<comment type="caution">
    <text evidence="9">The sequence shown here is derived from an EMBL/GenBank/DDBJ whole genome shotgun (WGS) entry which is preliminary data.</text>
</comment>
<feature type="domain" description="EamA" evidence="8">
    <location>
        <begin position="7"/>
        <end position="138"/>
    </location>
</feature>
<sequence length="309" mass="33589">MTTNAKAYWAMSIAMITVGSSFVIGKQVSAVFPVYLASAIRCGIAAAILLLLLYVREGIPKIIPKDRFWLFVQSLTGVFGFGICLLYGLKYTSAGESGIIMSTTPMIIALISFLFLRERLSLYKWFSVALAVIGIAVLKLSHLDVDTSAVAGSESLVWLGNLLVFFAVIGEALFTIFGKVLSARLSPLAIATFVTLLGFLMFLPFGIYEAFTFDFAQPTILDWTYILYYAVVVTVLGFILWYYGVSLVPTGTSAVFTGLIAVSSLVFSYIFLREPFHWSHLAGIICVLAAIVISSIPSKAEENQAAIGA</sequence>
<accession>A0A559J3F5</accession>
<dbReference type="PANTHER" id="PTHR42920">
    <property type="entry name" value="OS03G0707200 PROTEIN-RELATED"/>
    <property type="match status" value="1"/>
</dbReference>
<dbReference type="InterPro" id="IPR037185">
    <property type="entry name" value="EmrE-like"/>
</dbReference>